<evidence type="ECO:0000256" key="1">
    <source>
        <dbReference type="ARBA" id="ARBA00006272"/>
    </source>
</evidence>
<dbReference type="GO" id="GO:0004177">
    <property type="term" value="F:aminopeptidase activity"/>
    <property type="evidence" value="ECO:0007669"/>
    <property type="project" value="UniProtKB-UniRule"/>
</dbReference>
<dbReference type="SUPFAM" id="SSF53187">
    <property type="entry name" value="Zn-dependent exopeptidases"/>
    <property type="match status" value="1"/>
</dbReference>
<reference evidence="9" key="1">
    <citation type="journal article" date="2020" name="mSystems">
        <title>Genome- and Community-Level Interaction Insights into Carbon Utilization and Element Cycling Functions of Hydrothermarchaeota in Hydrothermal Sediment.</title>
        <authorList>
            <person name="Zhou Z."/>
            <person name="Liu Y."/>
            <person name="Xu W."/>
            <person name="Pan J."/>
            <person name="Luo Z.H."/>
            <person name="Li M."/>
        </authorList>
    </citation>
    <scope>NUCLEOTIDE SEQUENCE [LARGE SCALE GENOMIC DNA]</scope>
    <source>
        <strain evidence="9">SpSt-961</strain>
    </source>
</reference>
<comment type="caution">
    <text evidence="9">The sequence shown here is derived from an EMBL/GenBank/DDBJ whole genome shotgun (WGS) entry which is preliminary data.</text>
</comment>
<dbReference type="PIRSF" id="PIRSF001123">
    <property type="entry name" value="PepA_GA"/>
    <property type="match status" value="1"/>
</dbReference>
<dbReference type="SUPFAM" id="SSF101821">
    <property type="entry name" value="Aminopeptidase/glucanase lid domain"/>
    <property type="match status" value="1"/>
</dbReference>
<name>A0A7V3RIX0_UNCW3</name>
<evidence type="ECO:0000256" key="8">
    <source>
        <dbReference type="PIRSR" id="PIRSR001123-2"/>
    </source>
</evidence>
<comment type="similarity">
    <text evidence="1 6">Belongs to the peptidase M42 family.</text>
</comment>
<feature type="binding site" evidence="8">
    <location>
        <position position="219"/>
    </location>
    <ligand>
        <name>Zn(2+)</name>
        <dbReference type="ChEBI" id="CHEBI:29105"/>
        <label>1</label>
    </ligand>
</feature>
<organism evidence="9">
    <name type="scientific">candidate division WOR-3 bacterium</name>
    <dbReference type="NCBI Taxonomy" id="2052148"/>
    <lineage>
        <taxon>Bacteria</taxon>
        <taxon>Bacteria division WOR-3</taxon>
    </lineage>
</organism>
<evidence type="ECO:0000256" key="7">
    <source>
        <dbReference type="PIRSR" id="PIRSR001123-1"/>
    </source>
</evidence>
<keyword evidence="5" id="KW-0378">Hydrolase</keyword>
<dbReference type="Gene3D" id="3.40.630.10">
    <property type="entry name" value="Zn peptidases"/>
    <property type="match status" value="1"/>
</dbReference>
<feature type="active site" description="Proton acceptor" evidence="7">
    <location>
        <position position="196"/>
    </location>
</feature>
<dbReference type="CDD" id="cd05656">
    <property type="entry name" value="M42_Frv"/>
    <property type="match status" value="1"/>
</dbReference>
<dbReference type="PANTHER" id="PTHR32481:SF0">
    <property type="entry name" value="AMINOPEPTIDASE YPDE-RELATED"/>
    <property type="match status" value="1"/>
</dbReference>
<protein>
    <submittedName>
        <fullName evidence="9">M42 family peptidase</fullName>
    </submittedName>
</protein>
<evidence type="ECO:0000256" key="3">
    <source>
        <dbReference type="ARBA" id="ARBA00022670"/>
    </source>
</evidence>
<dbReference type="Gene3D" id="2.40.30.40">
    <property type="entry name" value="Peptidase M42, domain 2"/>
    <property type="match status" value="1"/>
</dbReference>
<evidence type="ECO:0000256" key="6">
    <source>
        <dbReference type="PIRNR" id="PIRNR001123"/>
    </source>
</evidence>
<accession>A0A7V3RIX0</accession>
<dbReference type="GO" id="GO:0006508">
    <property type="term" value="P:proteolysis"/>
    <property type="evidence" value="ECO:0007669"/>
    <property type="project" value="UniProtKB-KW"/>
</dbReference>
<comment type="cofactor">
    <cofactor evidence="8">
        <name>a divalent metal cation</name>
        <dbReference type="ChEBI" id="CHEBI:60240"/>
    </cofactor>
    <text evidence="8">Binds 2 divalent metal cations per subunit.</text>
</comment>
<sequence>MELIKNLTEIYGPSGREEKVRMLIRSEIKNFCKSLKTDALGNLIAYIPPKNKKNAKKLMFCAHMDEIGLIIKHIDKKGFLRFSSVGGIFPERILHHRVLFSNGTIGVIGVETKPETPKPPTLENYYIDIGAEDQSDAKRFIQIGDIACFYQSTEITNNRIVAKALDDRIGCYCLIEAMKNIKRNCLELYFVFSTQEEVGLRGARTSAFGIAPDYAIAVDVTGTGDTPESLQMAVSIGKGVGIKVMDSGFIAHPFIKERLIKYAQRYKIPHQLEILERGSTDAAAIQLVKEGVPSGVLSIPTRYIHSPNEVCDLNDVKATIELITICAEKGFE</sequence>
<keyword evidence="4 8" id="KW-0479">Metal-binding</keyword>
<evidence type="ECO:0000256" key="2">
    <source>
        <dbReference type="ARBA" id="ARBA00022438"/>
    </source>
</evidence>
<dbReference type="InterPro" id="IPR023367">
    <property type="entry name" value="Peptidase_M42_dom2"/>
</dbReference>
<dbReference type="Pfam" id="PF05343">
    <property type="entry name" value="Peptidase_M42"/>
    <property type="match status" value="1"/>
</dbReference>
<evidence type="ECO:0000256" key="5">
    <source>
        <dbReference type="ARBA" id="ARBA00022801"/>
    </source>
</evidence>
<evidence type="ECO:0000256" key="4">
    <source>
        <dbReference type="ARBA" id="ARBA00022723"/>
    </source>
</evidence>
<gene>
    <name evidence="9" type="ORF">ENX68_08005</name>
</gene>
<feature type="binding site" evidence="8">
    <location>
        <position position="305"/>
    </location>
    <ligand>
        <name>Zn(2+)</name>
        <dbReference type="ChEBI" id="CHEBI:29105"/>
        <label>2</label>
    </ligand>
</feature>
<dbReference type="EMBL" id="DTOZ01000189">
    <property type="protein sequence ID" value="HGE78916.1"/>
    <property type="molecule type" value="Genomic_DNA"/>
</dbReference>
<evidence type="ECO:0000313" key="9">
    <source>
        <dbReference type="EMBL" id="HGE78916.1"/>
    </source>
</evidence>
<proteinExistence type="inferred from homology"/>
<dbReference type="PANTHER" id="PTHR32481">
    <property type="entry name" value="AMINOPEPTIDASE"/>
    <property type="match status" value="1"/>
</dbReference>
<feature type="binding site" evidence="8">
    <location>
        <position position="166"/>
    </location>
    <ligand>
        <name>Zn(2+)</name>
        <dbReference type="ChEBI" id="CHEBI:29105"/>
        <label>2</label>
    </ligand>
</feature>
<dbReference type="InterPro" id="IPR008007">
    <property type="entry name" value="Peptidase_M42"/>
</dbReference>
<keyword evidence="3" id="KW-0645">Protease</keyword>
<dbReference type="InterPro" id="IPR051464">
    <property type="entry name" value="Peptidase_M42_aminopept"/>
</dbReference>
<feature type="binding site" evidence="8">
    <location>
        <position position="63"/>
    </location>
    <ligand>
        <name>Zn(2+)</name>
        <dbReference type="ChEBI" id="CHEBI:29105"/>
        <label>1</label>
    </ligand>
</feature>
<dbReference type="AlphaFoldDB" id="A0A7V3RIX0"/>
<dbReference type="GO" id="GO:0046872">
    <property type="term" value="F:metal ion binding"/>
    <property type="evidence" value="ECO:0007669"/>
    <property type="project" value="UniProtKB-UniRule"/>
</dbReference>
<feature type="binding site" evidence="8">
    <location>
        <position position="166"/>
    </location>
    <ligand>
        <name>Zn(2+)</name>
        <dbReference type="ChEBI" id="CHEBI:29105"/>
        <label>1</label>
    </ligand>
</feature>
<feature type="binding site" evidence="8">
    <location>
        <position position="197"/>
    </location>
    <ligand>
        <name>Zn(2+)</name>
        <dbReference type="ChEBI" id="CHEBI:29105"/>
        <label>2</label>
    </ligand>
</feature>
<keyword evidence="2" id="KW-0031">Aminopeptidase</keyword>